<evidence type="ECO:0000313" key="4">
    <source>
        <dbReference type="Proteomes" id="UP000293623"/>
    </source>
</evidence>
<dbReference type="NCBIfam" id="TIGR00251">
    <property type="entry name" value="DUF167 family protein"/>
    <property type="match status" value="1"/>
</dbReference>
<dbReference type="EMBL" id="SDPV01000002">
    <property type="protein sequence ID" value="RXZ64724.1"/>
    <property type="molecule type" value="Genomic_DNA"/>
</dbReference>
<dbReference type="Gene3D" id="3.30.1200.10">
    <property type="entry name" value="YggU-like"/>
    <property type="match status" value="1"/>
</dbReference>
<dbReference type="AlphaFoldDB" id="A0A4Q2KHU4"/>
<organism evidence="3 4">
    <name type="scientific">Pelagerythrobacter rhizovicinus</name>
    <dbReference type="NCBI Taxonomy" id="2268576"/>
    <lineage>
        <taxon>Bacteria</taxon>
        <taxon>Pseudomonadati</taxon>
        <taxon>Pseudomonadota</taxon>
        <taxon>Alphaproteobacteria</taxon>
        <taxon>Sphingomonadales</taxon>
        <taxon>Erythrobacteraceae</taxon>
        <taxon>Pelagerythrobacter</taxon>
    </lineage>
</organism>
<proteinExistence type="inferred from homology"/>
<dbReference type="HAMAP" id="MF_00634">
    <property type="entry name" value="UPF0235"/>
    <property type="match status" value="1"/>
</dbReference>
<dbReference type="Proteomes" id="UP000293623">
    <property type="component" value="Unassembled WGS sequence"/>
</dbReference>
<reference evidence="3 4" key="1">
    <citation type="submission" date="2019-01" db="EMBL/GenBank/DDBJ databases">
        <title>Altererythrobacter rhizovicinus sp. nov., isolated from the rhizosphere soil of Haloxylon ammodendron.</title>
        <authorList>
            <person name="Li H.-P."/>
            <person name="Gou J.-Y."/>
            <person name="Yao D."/>
            <person name="Han Q.-Q."/>
            <person name="Shao K.-Z."/>
            <person name="Zhao Q."/>
            <person name="Zhang J.-L."/>
        </authorList>
    </citation>
    <scope>NUCLEOTIDE SEQUENCE [LARGE SCALE GENOMIC DNA]</scope>
    <source>
        <strain evidence="3 4">AY-3R</strain>
    </source>
</reference>
<evidence type="ECO:0000313" key="3">
    <source>
        <dbReference type="EMBL" id="RXZ64724.1"/>
    </source>
</evidence>
<comment type="caution">
    <text evidence="3">The sequence shown here is derived from an EMBL/GenBank/DDBJ whole genome shotgun (WGS) entry which is preliminary data.</text>
</comment>
<evidence type="ECO:0000256" key="1">
    <source>
        <dbReference type="ARBA" id="ARBA00010364"/>
    </source>
</evidence>
<keyword evidence="4" id="KW-1185">Reference proteome</keyword>
<comment type="similarity">
    <text evidence="1 2">Belongs to the UPF0235 family.</text>
</comment>
<sequence length="97" mass="10176">MARPKADFPAAQTIRALADSEGRLALRVTPGARSESVAIENGRLLMKVRAKPTDGAANAAVLALLGKALGIGASRLQLLRGATSREKLIQLPDAHRP</sequence>
<gene>
    <name evidence="3" type="ORF">ETX26_12700</name>
</gene>
<dbReference type="RefSeq" id="WP_129525030.1">
    <property type="nucleotide sequence ID" value="NZ_SDPV01000002.1"/>
</dbReference>
<accession>A0A4Q2KHU4</accession>
<evidence type="ECO:0000256" key="2">
    <source>
        <dbReference type="HAMAP-Rule" id="MF_00634"/>
    </source>
</evidence>
<protein>
    <recommendedName>
        <fullName evidence="2">UPF0235 protein ETX26_12700</fullName>
    </recommendedName>
</protein>
<dbReference type="GO" id="GO:0005737">
    <property type="term" value="C:cytoplasm"/>
    <property type="evidence" value="ECO:0007669"/>
    <property type="project" value="TreeGrafter"/>
</dbReference>
<name>A0A4Q2KHU4_9SPHN</name>
<dbReference type="PANTHER" id="PTHR13420">
    <property type="entry name" value="UPF0235 PROTEIN C15ORF40"/>
    <property type="match status" value="1"/>
</dbReference>
<dbReference type="Pfam" id="PF02594">
    <property type="entry name" value="DUF167"/>
    <property type="match status" value="1"/>
</dbReference>
<dbReference type="InterPro" id="IPR003746">
    <property type="entry name" value="DUF167"/>
</dbReference>
<dbReference type="SMART" id="SM01152">
    <property type="entry name" value="DUF167"/>
    <property type="match status" value="1"/>
</dbReference>
<dbReference type="SUPFAM" id="SSF69786">
    <property type="entry name" value="YggU-like"/>
    <property type="match status" value="1"/>
</dbReference>
<dbReference type="PANTHER" id="PTHR13420:SF7">
    <property type="entry name" value="UPF0235 PROTEIN C15ORF40"/>
    <property type="match status" value="1"/>
</dbReference>
<dbReference type="InterPro" id="IPR036591">
    <property type="entry name" value="YggU-like_sf"/>
</dbReference>
<dbReference type="OrthoDB" id="3176309at2"/>